<sequence>MLLELVQQNGGHASHDTTRRYVTTEAARRMEAMRAVWSPGKGDCAAQIVAPF</sequence>
<evidence type="ECO:0000313" key="2">
    <source>
        <dbReference type="Proteomes" id="UP001216674"/>
    </source>
</evidence>
<reference evidence="1 2" key="1">
    <citation type="submission" date="2023-03" db="EMBL/GenBank/DDBJ databases">
        <title>Draft assemblies of triclosan tolerant bacteria isolated from returned activated sludge.</title>
        <authorList>
            <person name="Van Hamelsveld S."/>
        </authorList>
    </citation>
    <scope>NUCLEOTIDE SEQUENCE [LARGE SCALE GENOMIC DNA]</scope>
    <source>
        <strain evidence="1 2">GW210010_S58</strain>
    </source>
</reference>
<dbReference type="EMBL" id="JARJLM010000336">
    <property type="protein sequence ID" value="MDF3835197.1"/>
    <property type="molecule type" value="Genomic_DNA"/>
</dbReference>
<keyword evidence="2" id="KW-1185">Reference proteome</keyword>
<dbReference type="Proteomes" id="UP001216674">
    <property type="component" value="Unassembled WGS sequence"/>
</dbReference>
<organism evidence="1 2">
    <name type="scientific">Cupriavidus basilensis</name>
    <dbReference type="NCBI Taxonomy" id="68895"/>
    <lineage>
        <taxon>Bacteria</taxon>
        <taxon>Pseudomonadati</taxon>
        <taxon>Pseudomonadota</taxon>
        <taxon>Betaproteobacteria</taxon>
        <taxon>Burkholderiales</taxon>
        <taxon>Burkholderiaceae</taxon>
        <taxon>Cupriavidus</taxon>
    </lineage>
</organism>
<evidence type="ECO:0008006" key="3">
    <source>
        <dbReference type="Google" id="ProtNLM"/>
    </source>
</evidence>
<comment type="caution">
    <text evidence="1">The sequence shown here is derived from an EMBL/GenBank/DDBJ whole genome shotgun (WGS) entry which is preliminary data.</text>
</comment>
<evidence type="ECO:0000313" key="1">
    <source>
        <dbReference type="EMBL" id="MDF3835197.1"/>
    </source>
</evidence>
<protein>
    <recommendedName>
        <fullName evidence="3">Integrase</fullName>
    </recommendedName>
</protein>
<accession>A0ABT6ASG9</accession>
<gene>
    <name evidence="1" type="ORF">P3W85_19845</name>
</gene>
<dbReference type="RefSeq" id="WP_276266061.1">
    <property type="nucleotide sequence ID" value="NZ_JARJLM010000336.1"/>
</dbReference>
<proteinExistence type="predicted"/>
<name>A0ABT6ASG9_9BURK</name>